<comment type="similarity">
    <text evidence="2 4">Belongs to the bacterial solute-binding protein 3 family.</text>
</comment>
<feature type="signal peptide" evidence="5">
    <location>
        <begin position="1"/>
        <end position="22"/>
    </location>
</feature>
<dbReference type="PANTHER" id="PTHR35936:SF17">
    <property type="entry name" value="ARGININE-BINDING EXTRACELLULAR PROTEIN ARTP"/>
    <property type="match status" value="1"/>
</dbReference>
<gene>
    <name evidence="7" type="ORF">CHUV0807_1007</name>
</gene>
<protein>
    <submittedName>
        <fullName evidence="7">Lysine-arginine-ornithine-binding periplasmic protein (TC 3.A.1.3.1)</fullName>
    </submittedName>
</protein>
<keyword evidence="3 5" id="KW-0732">Signal</keyword>
<dbReference type="EMBL" id="FKLO01000038">
    <property type="protein sequence ID" value="SAM62366.1"/>
    <property type="molecule type" value="Genomic_DNA"/>
</dbReference>
<evidence type="ECO:0000256" key="1">
    <source>
        <dbReference type="ARBA" id="ARBA00004196"/>
    </source>
</evidence>
<evidence type="ECO:0000259" key="6">
    <source>
        <dbReference type="SMART" id="SM00062"/>
    </source>
</evidence>
<evidence type="ECO:0000313" key="7">
    <source>
        <dbReference type="EMBL" id="SAM62366.1"/>
    </source>
</evidence>
<dbReference type="PANTHER" id="PTHR35936">
    <property type="entry name" value="MEMBRANE-BOUND LYTIC MUREIN TRANSGLYCOSYLASE F"/>
    <property type="match status" value="1"/>
</dbReference>
<dbReference type="Pfam" id="PF00497">
    <property type="entry name" value="SBP_bac_3"/>
    <property type="match status" value="1"/>
</dbReference>
<name>A0A1C3H3R2_9GAMM</name>
<dbReference type="SUPFAM" id="SSF53850">
    <property type="entry name" value="Periplasmic binding protein-like II"/>
    <property type="match status" value="1"/>
</dbReference>
<reference evidence="8" key="1">
    <citation type="submission" date="2016-04" db="EMBL/GenBank/DDBJ databases">
        <authorList>
            <person name="Tagini F."/>
        </authorList>
    </citation>
    <scope>NUCLEOTIDE SEQUENCE [LARGE SCALE GENOMIC DNA]</scope>
    <source>
        <strain evidence="8">CHUV0807</strain>
    </source>
</reference>
<sequence length="259" mass="28454">MNNMKKLLAIALCAGFAGNALAADKPLIFSTDGTYPPFSEMGSDGQMTGFDIDIGKALCEQMKRECRFEPIDWEGLIPALQTKKIDVILASMNDTPERRESIAFTDPYYSNPGLFVRAEGSKIEPTPEGVKGKVVGVLRASIFDNYATAKFPDANIQRYTSQEEANQDALAGRVDLLFADKIVMEDGFLQRDEGKGFEIAGETNDPEYFGAGISIGVRKDDNALREDLNAALKAIKENGEYKKVNDKYFKYDISGGTAK</sequence>
<feature type="chain" id="PRO_5008674894" evidence="5">
    <location>
        <begin position="23"/>
        <end position="259"/>
    </location>
</feature>
<organism evidence="7 8">
    <name type="scientific">Cardiobacterium hominis</name>
    <dbReference type="NCBI Taxonomy" id="2718"/>
    <lineage>
        <taxon>Bacteria</taxon>
        <taxon>Pseudomonadati</taxon>
        <taxon>Pseudomonadota</taxon>
        <taxon>Gammaproteobacteria</taxon>
        <taxon>Cardiobacteriales</taxon>
        <taxon>Cardiobacteriaceae</taxon>
        <taxon>Cardiobacterium</taxon>
    </lineage>
</organism>
<dbReference type="InterPro" id="IPR001638">
    <property type="entry name" value="Solute-binding_3/MltF_N"/>
</dbReference>
<evidence type="ECO:0000256" key="2">
    <source>
        <dbReference type="ARBA" id="ARBA00010333"/>
    </source>
</evidence>
<dbReference type="AlphaFoldDB" id="A0A1C3H3R2"/>
<dbReference type="Gene3D" id="3.40.190.10">
    <property type="entry name" value="Periplasmic binding protein-like II"/>
    <property type="match status" value="2"/>
</dbReference>
<dbReference type="InterPro" id="IPR018313">
    <property type="entry name" value="SBP_3_CS"/>
</dbReference>
<dbReference type="GO" id="GO:0030313">
    <property type="term" value="C:cell envelope"/>
    <property type="evidence" value="ECO:0007669"/>
    <property type="project" value="UniProtKB-SubCell"/>
</dbReference>
<evidence type="ECO:0000256" key="5">
    <source>
        <dbReference type="SAM" id="SignalP"/>
    </source>
</evidence>
<evidence type="ECO:0000256" key="3">
    <source>
        <dbReference type="ARBA" id="ARBA00022729"/>
    </source>
</evidence>
<accession>A0A1C3H3R2</accession>
<dbReference type="SMART" id="SM00062">
    <property type="entry name" value="PBPb"/>
    <property type="match status" value="1"/>
</dbReference>
<feature type="domain" description="Solute-binding protein family 3/N-terminal" evidence="6">
    <location>
        <begin position="26"/>
        <end position="252"/>
    </location>
</feature>
<dbReference type="Proteomes" id="UP000190837">
    <property type="component" value="Unassembled WGS sequence"/>
</dbReference>
<dbReference type="PROSITE" id="PS01039">
    <property type="entry name" value="SBP_BACTERIAL_3"/>
    <property type="match status" value="1"/>
</dbReference>
<comment type="subcellular location">
    <subcellularLocation>
        <location evidence="1">Cell envelope</location>
    </subcellularLocation>
</comment>
<evidence type="ECO:0000256" key="4">
    <source>
        <dbReference type="RuleBase" id="RU003744"/>
    </source>
</evidence>
<proteinExistence type="inferred from homology"/>
<evidence type="ECO:0000313" key="8">
    <source>
        <dbReference type="Proteomes" id="UP000190837"/>
    </source>
</evidence>